<reference evidence="2 3" key="1">
    <citation type="submission" date="2018-05" db="EMBL/GenBank/DDBJ databases">
        <title>Genomic Encyclopedia of Archaeal and Bacterial Type Strains, Phase II (KMG-II): from individual species to whole genera.</title>
        <authorList>
            <person name="Goeker M."/>
        </authorList>
    </citation>
    <scope>NUCLEOTIDE SEQUENCE [LARGE SCALE GENOMIC DNA]</scope>
    <source>
        <strain evidence="2 3">DSM 22214</strain>
    </source>
</reference>
<evidence type="ECO:0000313" key="3">
    <source>
        <dbReference type="Proteomes" id="UP000245489"/>
    </source>
</evidence>
<proteinExistence type="predicted"/>
<dbReference type="InterPro" id="IPR000595">
    <property type="entry name" value="cNMP-bd_dom"/>
</dbReference>
<keyword evidence="3" id="KW-1185">Reference proteome</keyword>
<evidence type="ECO:0000313" key="2">
    <source>
        <dbReference type="EMBL" id="PWK26487.1"/>
    </source>
</evidence>
<dbReference type="InterPro" id="IPR018490">
    <property type="entry name" value="cNMP-bd_dom_sf"/>
</dbReference>
<evidence type="ECO:0000259" key="1">
    <source>
        <dbReference type="PROSITE" id="PS50042"/>
    </source>
</evidence>
<dbReference type="PROSITE" id="PS50042">
    <property type="entry name" value="CNMP_BINDING_3"/>
    <property type="match status" value="1"/>
</dbReference>
<dbReference type="OrthoDB" id="680421at2"/>
<dbReference type="EMBL" id="QGGO01000011">
    <property type="protein sequence ID" value="PWK26487.1"/>
    <property type="molecule type" value="Genomic_DNA"/>
</dbReference>
<dbReference type="AlphaFoldDB" id="A0A316E6Z4"/>
<dbReference type="InterPro" id="IPR014710">
    <property type="entry name" value="RmlC-like_jellyroll"/>
</dbReference>
<dbReference type="SUPFAM" id="SSF51206">
    <property type="entry name" value="cAMP-binding domain-like"/>
    <property type="match status" value="1"/>
</dbReference>
<dbReference type="SMART" id="SM00100">
    <property type="entry name" value="cNMP"/>
    <property type="match status" value="1"/>
</dbReference>
<gene>
    <name evidence="2" type="ORF">LV89_02332</name>
</gene>
<dbReference type="Proteomes" id="UP000245489">
    <property type="component" value="Unassembled WGS sequence"/>
</dbReference>
<dbReference type="CDD" id="cd00038">
    <property type="entry name" value="CAP_ED"/>
    <property type="match status" value="1"/>
</dbReference>
<dbReference type="RefSeq" id="WP_158279572.1">
    <property type="nucleotide sequence ID" value="NZ_QGGO01000011.1"/>
</dbReference>
<dbReference type="Pfam" id="PF00027">
    <property type="entry name" value="cNMP_binding"/>
    <property type="match status" value="1"/>
</dbReference>
<dbReference type="Gene3D" id="2.60.120.10">
    <property type="entry name" value="Jelly Rolls"/>
    <property type="match status" value="1"/>
</dbReference>
<sequence>MKKTNHTTPEEAASFLEFANNLHPLTRGISQYLIENTYPKSVKKGKILHKAGEICTTMYFVKKGVLRGFVNDENREITTWITADGELVSAICSFILQIPTHENIQTLEDCELVALSQPDLERLYLKHPSFNITVRKLIEIYYMHAEHRAYIVRLKKAEQKYQLFLKHYGHLANRVPVKHIASFLGITLETLSRLRAKK</sequence>
<comment type="caution">
    <text evidence="2">The sequence shown here is derived from an EMBL/GenBank/DDBJ whole genome shotgun (WGS) entry which is preliminary data.</text>
</comment>
<accession>A0A316E6Z4</accession>
<organism evidence="2 3">
    <name type="scientific">Arcicella aurantiaca</name>
    <dbReference type="NCBI Taxonomy" id="591202"/>
    <lineage>
        <taxon>Bacteria</taxon>
        <taxon>Pseudomonadati</taxon>
        <taxon>Bacteroidota</taxon>
        <taxon>Cytophagia</taxon>
        <taxon>Cytophagales</taxon>
        <taxon>Flectobacillaceae</taxon>
        <taxon>Arcicella</taxon>
    </lineage>
</organism>
<protein>
    <submittedName>
        <fullName evidence="2">CRP-like cAMP-binding protein</fullName>
    </submittedName>
</protein>
<name>A0A316E6Z4_9BACT</name>
<feature type="domain" description="Cyclic nucleotide-binding" evidence="1">
    <location>
        <begin position="21"/>
        <end position="123"/>
    </location>
</feature>